<feature type="compositionally biased region" description="Polar residues" evidence="2">
    <location>
        <begin position="68"/>
        <end position="83"/>
    </location>
</feature>
<feature type="region of interest" description="Disordered" evidence="2">
    <location>
        <begin position="338"/>
        <end position="381"/>
    </location>
</feature>
<dbReference type="GO" id="GO:0000387">
    <property type="term" value="P:spliceosomal snRNP assembly"/>
    <property type="evidence" value="ECO:0007669"/>
    <property type="project" value="InterPro"/>
</dbReference>
<feature type="region of interest" description="Disordered" evidence="2">
    <location>
        <begin position="201"/>
        <end position="242"/>
    </location>
</feature>
<feature type="compositionally biased region" description="Acidic residues" evidence="2">
    <location>
        <begin position="365"/>
        <end position="380"/>
    </location>
</feature>
<organism evidence="3 4">
    <name type="scientific">Vitis rotundifolia</name>
    <name type="common">Muscadine grape</name>
    <dbReference type="NCBI Taxonomy" id="103349"/>
    <lineage>
        <taxon>Eukaryota</taxon>
        <taxon>Viridiplantae</taxon>
        <taxon>Streptophyta</taxon>
        <taxon>Embryophyta</taxon>
        <taxon>Tracheophyta</taxon>
        <taxon>Spermatophyta</taxon>
        <taxon>Magnoliopsida</taxon>
        <taxon>eudicotyledons</taxon>
        <taxon>Gunneridae</taxon>
        <taxon>Pentapetalae</taxon>
        <taxon>rosids</taxon>
        <taxon>Vitales</taxon>
        <taxon>Vitaceae</taxon>
        <taxon>Viteae</taxon>
        <taxon>Vitis</taxon>
    </lineage>
</organism>
<accession>A0AA39A6J6</accession>
<evidence type="ECO:0000256" key="2">
    <source>
        <dbReference type="SAM" id="MobiDB-lite"/>
    </source>
</evidence>
<sequence>MIMDEDLDCVERRSSSTQQEEVAGIAEEKHFKEQQETEVDENFLELEESGKLKKISGNGNGSKENHSAGVQVQDCTEGLPTSSSSVVVVDENQELGNVSKIEEKCLLGSVGEAEETCLVKSADFESFLVGSVNEAEQNHLVKSDDLESWNETLVKSFKTNSRHKIVEAGEKMVQDGDDGKVKRLRGKLKIEVIDDTAVIDSTSIPRSGNGCRRQKTKQETDERRDKRTRRKAKGGKQGLEANGKGEVVAQIVEAQKNESGTKRVYSRKEMEVLRYINSEEQRKMWMEIRCSLGPVVLKEYDGLENCTNHKHIRVNFDPRQQSAKKEEAPAILREVSSSNVDDEMQNLHPLDPAYGHSVGGKDNYADPEECSEDSDSDEDYSSIQRPAFLVEGEPDFDSGPPEDGLEYLRRVRWEAAQIPEVTVAKLDRNKFNKEQTLYMPKIPDIAKCPEHLAPLKKWEDAFLADFAELRAALSHLEDSRVENSDRQHPVFSFHEDYSCQVLESTLPENFDNLTIDSQPLDCSNPKNSDNQLPLSTINEDDTSFSPENSSPRTESSGNYPLLSVVLGMDSVARVSTLRKCINSLETKSTLSRSDCMWLFALCAAIDTPLHADTCAALRSLLRKCASLRAEKSELDDEVVMLNILVTIAGRYFKQSEN</sequence>
<feature type="compositionally biased region" description="Basic and acidic residues" evidence="2">
    <location>
        <begin position="216"/>
        <end position="225"/>
    </location>
</feature>
<dbReference type="PANTHER" id="PTHR12794">
    <property type="entry name" value="GEMIN2"/>
    <property type="match status" value="1"/>
</dbReference>
<feature type="compositionally biased region" description="Basic and acidic residues" evidence="2">
    <location>
        <begin position="26"/>
        <end position="35"/>
    </location>
</feature>
<proteinExistence type="inferred from homology"/>
<name>A0AA39A6J6_VITRO</name>
<dbReference type="GO" id="GO:0005634">
    <property type="term" value="C:nucleus"/>
    <property type="evidence" value="ECO:0007669"/>
    <property type="project" value="TreeGrafter"/>
</dbReference>
<keyword evidence="4" id="KW-1185">Reference proteome</keyword>
<evidence type="ECO:0000313" key="3">
    <source>
        <dbReference type="EMBL" id="KAJ9701367.1"/>
    </source>
</evidence>
<feature type="region of interest" description="Disordered" evidence="2">
    <location>
        <begin position="1"/>
        <end position="38"/>
    </location>
</feature>
<dbReference type="FunFam" id="1.20.58.1070:FF:000005">
    <property type="entry name" value="Spliceosome protein-like protein"/>
    <property type="match status" value="1"/>
</dbReference>
<dbReference type="AlphaFoldDB" id="A0AA39A6J6"/>
<dbReference type="PANTHER" id="PTHR12794:SF0">
    <property type="entry name" value="GEM-ASSOCIATED PROTEIN 2"/>
    <property type="match status" value="1"/>
</dbReference>
<feature type="region of interest" description="Disordered" evidence="2">
    <location>
        <begin position="50"/>
        <end position="83"/>
    </location>
</feature>
<dbReference type="Proteomes" id="UP001168098">
    <property type="component" value="Unassembled WGS sequence"/>
</dbReference>
<dbReference type="Pfam" id="PF04938">
    <property type="entry name" value="SIP1"/>
    <property type="match status" value="1"/>
</dbReference>
<dbReference type="EMBL" id="JARBHA010000005">
    <property type="protein sequence ID" value="KAJ9701367.1"/>
    <property type="molecule type" value="Genomic_DNA"/>
</dbReference>
<dbReference type="Gene3D" id="1.20.58.1070">
    <property type="match status" value="1"/>
</dbReference>
<dbReference type="InterPro" id="IPR035426">
    <property type="entry name" value="Gemin2/Brr1"/>
</dbReference>
<gene>
    <name evidence="3" type="ORF">PVL29_006634</name>
</gene>
<dbReference type="GO" id="GO:0032797">
    <property type="term" value="C:SMN complex"/>
    <property type="evidence" value="ECO:0007669"/>
    <property type="project" value="TreeGrafter"/>
</dbReference>
<protein>
    <recommendedName>
        <fullName evidence="5">Gem-associated protein 2</fullName>
    </recommendedName>
</protein>
<evidence type="ECO:0000256" key="1">
    <source>
        <dbReference type="ARBA" id="ARBA00025758"/>
    </source>
</evidence>
<comment type="caution">
    <text evidence="3">The sequence shown here is derived from an EMBL/GenBank/DDBJ whole genome shotgun (WGS) entry which is preliminary data.</text>
</comment>
<evidence type="ECO:0000313" key="4">
    <source>
        <dbReference type="Proteomes" id="UP001168098"/>
    </source>
</evidence>
<feature type="region of interest" description="Disordered" evidence="2">
    <location>
        <begin position="517"/>
        <end position="556"/>
    </location>
</feature>
<comment type="similarity">
    <text evidence="1">Belongs to the gemin-2 family.</text>
</comment>
<evidence type="ECO:0008006" key="5">
    <source>
        <dbReference type="Google" id="ProtNLM"/>
    </source>
</evidence>
<reference evidence="3 4" key="1">
    <citation type="journal article" date="2023" name="BMC Biotechnol.">
        <title>Vitis rotundifolia cv Carlos genome sequencing.</title>
        <authorList>
            <person name="Huff M."/>
            <person name="Hulse-Kemp A."/>
            <person name="Scheffler B."/>
            <person name="Youngblood R."/>
            <person name="Simpson S."/>
            <person name="Babiker E."/>
            <person name="Staton M."/>
        </authorList>
    </citation>
    <scope>NUCLEOTIDE SEQUENCE [LARGE SCALE GENOMIC DNA]</scope>
    <source>
        <tissue evidence="3">Leaf</tissue>
    </source>
</reference>